<proteinExistence type="predicted"/>
<feature type="compositionally biased region" description="Basic and acidic residues" evidence="1">
    <location>
        <begin position="39"/>
        <end position="62"/>
    </location>
</feature>
<feature type="compositionally biased region" description="Basic and acidic residues" evidence="1">
    <location>
        <begin position="69"/>
        <end position="84"/>
    </location>
</feature>
<reference evidence="3" key="1">
    <citation type="journal article" date="2019" name="bioRxiv">
        <title>Genomics, evolutionary history and diagnostics of the Alternaria alternata species group including apple and Asian pear pathotypes.</title>
        <authorList>
            <person name="Armitage A.D."/>
            <person name="Cockerton H.M."/>
            <person name="Sreenivasaprasad S."/>
            <person name="Woodhall J.W."/>
            <person name="Lane C.R."/>
            <person name="Harrison R.J."/>
            <person name="Clarkson J.P."/>
        </authorList>
    </citation>
    <scope>NUCLEOTIDE SEQUENCE [LARGE SCALE GENOMIC DNA]</scope>
    <source>
        <strain evidence="3">RGR 97.0016</strain>
    </source>
</reference>
<keyword evidence="3" id="KW-1185">Reference proteome</keyword>
<dbReference type="AlphaFoldDB" id="A0A4V1X7Q0"/>
<dbReference type="EMBL" id="PEJP01000009">
    <property type="protein sequence ID" value="RYO70758.1"/>
    <property type="molecule type" value="Genomic_DNA"/>
</dbReference>
<accession>A0A4V1X7Q0</accession>
<dbReference type="Proteomes" id="UP000293823">
    <property type="component" value="Unassembled WGS sequence"/>
</dbReference>
<organism evidence="2 3">
    <name type="scientific">Alternaria arborescens</name>
    <dbReference type="NCBI Taxonomy" id="156630"/>
    <lineage>
        <taxon>Eukaryota</taxon>
        <taxon>Fungi</taxon>
        <taxon>Dikarya</taxon>
        <taxon>Ascomycota</taxon>
        <taxon>Pezizomycotina</taxon>
        <taxon>Dothideomycetes</taxon>
        <taxon>Pleosporomycetidae</taxon>
        <taxon>Pleosporales</taxon>
        <taxon>Pleosporineae</taxon>
        <taxon>Pleosporaceae</taxon>
        <taxon>Alternaria</taxon>
        <taxon>Alternaria sect. Alternaria</taxon>
    </lineage>
</organism>
<evidence type="ECO:0000313" key="3">
    <source>
        <dbReference type="Proteomes" id="UP000293823"/>
    </source>
</evidence>
<protein>
    <submittedName>
        <fullName evidence="2">Uncharacterized protein</fullName>
    </submittedName>
</protein>
<name>A0A4V1X7Q0_9PLEO</name>
<gene>
    <name evidence="2" type="ORF">AA0113_g2913</name>
</gene>
<sequence>MKAKHHNDTGLLEVLPVVREELDEVEESFIDDLTYLTAAERDRMAGKDVDEDEGKEKEKEEDKETDEDERNKEQDGEKADVKAV</sequence>
<comment type="caution">
    <text evidence="2">The sequence shown here is derived from an EMBL/GenBank/DDBJ whole genome shotgun (WGS) entry which is preliminary data.</text>
</comment>
<evidence type="ECO:0000313" key="2">
    <source>
        <dbReference type="EMBL" id="RYO70758.1"/>
    </source>
</evidence>
<evidence type="ECO:0000256" key="1">
    <source>
        <dbReference type="SAM" id="MobiDB-lite"/>
    </source>
</evidence>
<feature type="region of interest" description="Disordered" evidence="1">
    <location>
        <begin position="36"/>
        <end position="84"/>
    </location>
</feature>